<evidence type="ECO:0000313" key="3">
    <source>
        <dbReference type="EMBL" id="PRM87071.1"/>
    </source>
</evidence>
<dbReference type="Pfam" id="PF00589">
    <property type="entry name" value="Phage_integrase"/>
    <property type="match status" value="1"/>
</dbReference>
<dbReference type="InterPro" id="IPR013762">
    <property type="entry name" value="Integrase-like_cat_sf"/>
</dbReference>
<evidence type="ECO:0000256" key="1">
    <source>
        <dbReference type="ARBA" id="ARBA00023172"/>
    </source>
</evidence>
<dbReference type="InterPro" id="IPR011010">
    <property type="entry name" value="DNA_brk_join_enz"/>
</dbReference>
<feature type="domain" description="Tyr recombinase" evidence="2">
    <location>
        <begin position="1"/>
        <end position="122"/>
    </location>
</feature>
<dbReference type="PROSITE" id="PS51898">
    <property type="entry name" value="TYR_RECOMBINASE"/>
    <property type="match status" value="1"/>
</dbReference>
<comment type="caution">
    <text evidence="3">The sequence shown here is derived from an EMBL/GenBank/DDBJ whole genome shotgun (WGS) entry which is preliminary data.</text>
</comment>
<organism evidence="3 4">
    <name type="scientific">Aliarcobacter cryaerophilus</name>
    <dbReference type="NCBI Taxonomy" id="28198"/>
    <lineage>
        <taxon>Bacteria</taxon>
        <taxon>Pseudomonadati</taxon>
        <taxon>Campylobacterota</taxon>
        <taxon>Epsilonproteobacteria</taxon>
        <taxon>Campylobacterales</taxon>
        <taxon>Arcobacteraceae</taxon>
        <taxon>Aliarcobacter</taxon>
    </lineage>
</organism>
<dbReference type="InterPro" id="IPR002104">
    <property type="entry name" value="Integrase_catalytic"/>
</dbReference>
<dbReference type="RefSeq" id="WP_105909752.1">
    <property type="nucleotide sequence ID" value="NZ_NXGJ01000015.1"/>
</dbReference>
<dbReference type="GO" id="GO:0003677">
    <property type="term" value="F:DNA binding"/>
    <property type="evidence" value="ECO:0007669"/>
    <property type="project" value="InterPro"/>
</dbReference>
<name>A0A2S9SKE7_9BACT</name>
<sequence length="133" mass="15575">MTKIPKTKSSIRVIDMLPQCEFFLREQRKITGLSQNVFLRASGKIFSHSGDLAKGWHKLLKSLNLEKRSIYQTRHTFASNMLSNKEEPLWVSQMLGHKNLNITLEKYTKYLKVEKTGRKTTFLDDEYFSFAQN</sequence>
<dbReference type="EMBL" id="NXGJ01000015">
    <property type="protein sequence ID" value="PRM87071.1"/>
    <property type="molecule type" value="Genomic_DNA"/>
</dbReference>
<dbReference type="Gene3D" id="1.10.443.10">
    <property type="entry name" value="Intergrase catalytic core"/>
    <property type="match status" value="1"/>
</dbReference>
<dbReference type="SUPFAM" id="SSF56349">
    <property type="entry name" value="DNA breaking-rejoining enzymes"/>
    <property type="match status" value="1"/>
</dbReference>
<dbReference type="GO" id="GO:0015074">
    <property type="term" value="P:DNA integration"/>
    <property type="evidence" value="ECO:0007669"/>
    <property type="project" value="InterPro"/>
</dbReference>
<evidence type="ECO:0000259" key="2">
    <source>
        <dbReference type="PROSITE" id="PS51898"/>
    </source>
</evidence>
<accession>A0A2S9SKE7</accession>
<dbReference type="AlphaFoldDB" id="A0A2S9SKE7"/>
<protein>
    <recommendedName>
        <fullName evidence="2">Tyr recombinase domain-containing protein</fullName>
    </recommendedName>
</protein>
<reference evidence="3 4" key="1">
    <citation type="submission" date="2017-09" db="EMBL/GenBank/DDBJ databases">
        <title>Reassesment of A. cryaerophilus.</title>
        <authorList>
            <person name="Perez-Cataluna A."/>
            <person name="Collado L."/>
            <person name="Salgado O."/>
            <person name="Lefinanco V."/>
            <person name="Figueras M.J."/>
        </authorList>
    </citation>
    <scope>NUCLEOTIDE SEQUENCE [LARGE SCALE GENOMIC DNA]</scope>
    <source>
        <strain evidence="3 4">LMG 9861</strain>
    </source>
</reference>
<dbReference type="GO" id="GO:0006310">
    <property type="term" value="P:DNA recombination"/>
    <property type="evidence" value="ECO:0007669"/>
    <property type="project" value="UniProtKB-KW"/>
</dbReference>
<evidence type="ECO:0000313" key="4">
    <source>
        <dbReference type="Proteomes" id="UP000239065"/>
    </source>
</evidence>
<dbReference type="Proteomes" id="UP000239065">
    <property type="component" value="Unassembled WGS sequence"/>
</dbReference>
<proteinExistence type="predicted"/>
<keyword evidence="1" id="KW-0233">DNA recombination</keyword>
<gene>
    <name evidence="3" type="ORF">CJ669_09665</name>
</gene>